<feature type="domain" description="Helix-turn-helix" evidence="1">
    <location>
        <begin position="41"/>
        <end position="88"/>
    </location>
</feature>
<name>A0A3P1CPG1_9BACT</name>
<dbReference type="GO" id="GO:0003677">
    <property type="term" value="F:DNA binding"/>
    <property type="evidence" value="ECO:0007669"/>
    <property type="project" value="UniProtKB-KW"/>
</dbReference>
<proteinExistence type="predicted"/>
<evidence type="ECO:0000313" key="2">
    <source>
        <dbReference type="EMBL" id="RRB15213.1"/>
    </source>
</evidence>
<protein>
    <submittedName>
        <fullName evidence="2">DNA-binding protein</fullName>
    </submittedName>
</protein>
<accession>A0A3P1CPG1</accession>
<dbReference type="OrthoDB" id="597977at2"/>
<evidence type="ECO:0000313" key="3">
    <source>
        <dbReference type="Proteomes" id="UP000274271"/>
    </source>
</evidence>
<keyword evidence="3" id="KW-1185">Reference proteome</keyword>
<dbReference type="InterPro" id="IPR041657">
    <property type="entry name" value="HTH_17"/>
</dbReference>
<keyword evidence="2" id="KW-0238">DNA-binding</keyword>
<organism evidence="2 3">
    <name type="scientific">Larkinella knui</name>
    <dbReference type="NCBI Taxonomy" id="2025310"/>
    <lineage>
        <taxon>Bacteria</taxon>
        <taxon>Pseudomonadati</taxon>
        <taxon>Bacteroidota</taxon>
        <taxon>Cytophagia</taxon>
        <taxon>Cytophagales</taxon>
        <taxon>Spirosomataceae</taxon>
        <taxon>Larkinella</taxon>
    </lineage>
</organism>
<evidence type="ECO:0000259" key="1">
    <source>
        <dbReference type="Pfam" id="PF12728"/>
    </source>
</evidence>
<dbReference type="AlphaFoldDB" id="A0A3P1CPG1"/>
<dbReference type="Proteomes" id="UP000274271">
    <property type="component" value="Unassembled WGS sequence"/>
</dbReference>
<dbReference type="EMBL" id="RQJP01000002">
    <property type="protein sequence ID" value="RRB15213.1"/>
    <property type="molecule type" value="Genomic_DNA"/>
</dbReference>
<reference evidence="2 3" key="1">
    <citation type="submission" date="2018-11" db="EMBL/GenBank/DDBJ databases">
        <authorList>
            <person name="Zhou Z."/>
            <person name="Wang G."/>
        </authorList>
    </citation>
    <scope>NUCLEOTIDE SEQUENCE [LARGE SCALE GENOMIC DNA]</scope>
    <source>
        <strain evidence="2 3">KCTC42998</strain>
    </source>
</reference>
<dbReference type="Pfam" id="PF12728">
    <property type="entry name" value="HTH_17"/>
    <property type="match status" value="1"/>
</dbReference>
<sequence length="117" mass="13611">MKQPPITFDQLPAYVYQLGRKFDDLMAFLRFQAPPAPERFFTIEELSNYLPGKPAVTTLYGKVQRRQIPFSRKGKRLVFRQADIDQWLIDGHSNLSAELADHYIQSKERKGGRKQVV</sequence>
<comment type="caution">
    <text evidence="2">The sequence shown here is derived from an EMBL/GenBank/DDBJ whole genome shotgun (WGS) entry which is preliminary data.</text>
</comment>
<dbReference type="RefSeq" id="WP_124906817.1">
    <property type="nucleotide sequence ID" value="NZ_RQJP01000002.1"/>
</dbReference>
<gene>
    <name evidence="2" type="ORF">EHT87_11765</name>
</gene>